<evidence type="ECO:0000256" key="5">
    <source>
        <dbReference type="ARBA" id="ARBA00023136"/>
    </source>
</evidence>
<evidence type="ECO:0000256" key="2">
    <source>
        <dbReference type="ARBA" id="ARBA00022475"/>
    </source>
</evidence>
<dbReference type="STRING" id="1001994.MY1_0330"/>
<comment type="caution">
    <text evidence="7">The sequence shown here is derived from an EMBL/GenBank/DDBJ whole genome shotgun (WGS) entry which is preliminary data.</text>
</comment>
<evidence type="ECO:0000256" key="4">
    <source>
        <dbReference type="ARBA" id="ARBA00022989"/>
    </source>
</evidence>
<evidence type="ECO:0000256" key="3">
    <source>
        <dbReference type="ARBA" id="ARBA00022692"/>
    </source>
</evidence>
<dbReference type="InterPro" id="IPR051907">
    <property type="entry name" value="DoxX-like_oxidoreductase"/>
</dbReference>
<keyword evidence="5 6" id="KW-0472">Membrane</keyword>
<keyword evidence="2" id="KW-1003">Cell membrane</keyword>
<feature type="transmembrane region" description="Helical" evidence="6">
    <location>
        <begin position="16"/>
        <end position="34"/>
    </location>
</feature>
<sequence length="140" mass="15672">MNVTQQVTKINRLHEITYWGIRASVGVIFIVYGLQKFNPIWKDYLIGFGLPPELQIPVALAETIGGIFLIAGFMTRITGIIFSVILLDAIFHIRWEKGFFISQGGWDYDLALLAMVLFVLVTGSGKISIASKVKIPHLLH</sequence>
<dbReference type="InterPro" id="IPR032808">
    <property type="entry name" value="DoxX"/>
</dbReference>
<reference evidence="7 8" key="1">
    <citation type="journal article" date="2011" name="J. Bacteriol.">
        <title>Genome Sequence of an Ammonia-Oxidizing Soil Archaeon, "Candidatus Nitrosoarchaeum koreensis" MY1.</title>
        <authorList>
            <person name="Kim B.K."/>
            <person name="Jung M.Y."/>
            <person name="Yu D.S."/>
            <person name="Park S.J."/>
            <person name="Oh T.K."/>
            <person name="Rhee S.K."/>
            <person name="Kim J.F."/>
        </authorList>
    </citation>
    <scope>NUCLEOTIDE SEQUENCE [LARGE SCALE GENOMIC DNA]</scope>
    <source>
        <strain evidence="7 8">MY1</strain>
    </source>
</reference>
<dbReference type="PANTHER" id="PTHR33452:SF1">
    <property type="entry name" value="INNER MEMBRANE PROTEIN YPHA-RELATED"/>
    <property type="match status" value="1"/>
</dbReference>
<keyword evidence="3 6" id="KW-0812">Transmembrane</keyword>
<evidence type="ECO:0000256" key="1">
    <source>
        <dbReference type="ARBA" id="ARBA00004651"/>
    </source>
</evidence>
<evidence type="ECO:0000313" key="8">
    <source>
        <dbReference type="Proteomes" id="UP000004440"/>
    </source>
</evidence>
<organism evidence="7 8">
    <name type="scientific">Nitrosarchaeum koreense MY1</name>
    <dbReference type="NCBI Taxonomy" id="1001994"/>
    <lineage>
        <taxon>Archaea</taxon>
        <taxon>Nitrososphaerota</taxon>
        <taxon>Nitrososphaeria</taxon>
        <taxon>Nitrosopumilales</taxon>
        <taxon>Nitrosopumilaceae</taxon>
        <taxon>Nitrosarchaeum</taxon>
    </lineage>
</organism>
<accession>F9CUQ5</accession>
<name>F9CUQ5_9ARCH</name>
<dbReference type="PANTHER" id="PTHR33452">
    <property type="entry name" value="OXIDOREDUCTASE CATD-RELATED"/>
    <property type="match status" value="1"/>
</dbReference>
<dbReference type="Proteomes" id="UP000004440">
    <property type="component" value="Unassembled WGS sequence"/>
</dbReference>
<evidence type="ECO:0000313" key="7">
    <source>
        <dbReference type="EMBL" id="EGP93101.1"/>
    </source>
</evidence>
<protein>
    <submittedName>
        <fullName evidence="7">DoxX family protein</fullName>
    </submittedName>
</protein>
<dbReference type="Pfam" id="PF07681">
    <property type="entry name" value="DoxX"/>
    <property type="match status" value="1"/>
</dbReference>
<dbReference type="RefSeq" id="WP_007549761.1">
    <property type="nucleotide sequence ID" value="NZ_AFPU01000001.1"/>
</dbReference>
<evidence type="ECO:0000256" key="6">
    <source>
        <dbReference type="SAM" id="Phobius"/>
    </source>
</evidence>
<comment type="subcellular location">
    <subcellularLocation>
        <location evidence="1">Cell membrane</location>
        <topology evidence="1">Multi-pass membrane protein</topology>
    </subcellularLocation>
</comment>
<dbReference type="AlphaFoldDB" id="F9CUQ5"/>
<dbReference type="GO" id="GO:0005886">
    <property type="term" value="C:plasma membrane"/>
    <property type="evidence" value="ECO:0007669"/>
    <property type="project" value="UniProtKB-SubCell"/>
</dbReference>
<feature type="transmembrane region" description="Helical" evidence="6">
    <location>
        <begin position="110"/>
        <end position="129"/>
    </location>
</feature>
<keyword evidence="8" id="KW-1185">Reference proteome</keyword>
<keyword evidence="4 6" id="KW-1133">Transmembrane helix</keyword>
<dbReference type="EMBL" id="AFPU01000001">
    <property type="protein sequence ID" value="EGP93101.1"/>
    <property type="molecule type" value="Genomic_DNA"/>
</dbReference>
<gene>
    <name evidence="7" type="ORF">MY1_0330</name>
</gene>
<proteinExistence type="predicted"/>
<dbReference type="OrthoDB" id="2084at2157"/>